<dbReference type="InterPro" id="IPR013784">
    <property type="entry name" value="Carb-bd-like_fold"/>
</dbReference>
<protein>
    <recommendedName>
        <fullName evidence="3">PEGA domain-containing protein</fullName>
    </recommendedName>
</protein>
<reference evidence="2" key="2">
    <citation type="journal article" date="2010" name="Appl. Environ. Microbiol.">
        <title>Comparative analysis of acidobacterial genomic fragments from terrestrial and aquatic metagenomic libraries, with emphasis on acidobacteria subdivision 6.</title>
        <authorList>
            <person name="Kielak A.M."/>
            <person name="van Veen J.A."/>
            <person name="Kowalchuk G.A."/>
        </authorList>
    </citation>
    <scope>NUCLEOTIDE SEQUENCE</scope>
</reference>
<dbReference type="SUPFAM" id="SSF49452">
    <property type="entry name" value="Starch-binding domain-like"/>
    <property type="match status" value="1"/>
</dbReference>
<name>E3T6S1_9BACT</name>
<evidence type="ECO:0008006" key="3">
    <source>
        <dbReference type="Google" id="ProtNLM"/>
    </source>
</evidence>
<proteinExistence type="predicted"/>
<dbReference type="AlphaFoldDB" id="E3T6S1"/>
<sequence>MVAAPASAADQQRRKTRDNADQPRQTERAPERAPEQAAGREHAVTRTVEPRHDVQSSHNDNHGNNSRAYDNRTYNNNRGYDNHAYNNHGYDNHGYDNHYYAPRIIRPTVIRVAPYRPYVYHPSYSIGVYYGTGGYYPYGATPRGYYDPIPGRYYGGVRITGAPRDAQVFADGYFVGLVNDFDGIFQHVNLEAGPHHLEIRWGNYAPVAFDVYVRPGETTTFRGDGYFGGY</sequence>
<evidence type="ECO:0000256" key="1">
    <source>
        <dbReference type="SAM" id="MobiDB-lite"/>
    </source>
</evidence>
<feature type="compositionally biased region" description="Basic and acidic residues" evidence="1">
    <location>
        <begin position="11"/>
        <end position="61"/>
    </location>
</feature>
<dbReference type="GO" id="GO:0030246">
    <property type="term" value="F:carbohydrate binding"/>
    <property type="evidence" value="ECO:0007669"/>
    <property type="project" value="InterPro"/>
</dbReference>
<feature type="region of interest" description="Disordered" evidence="1">
    <location>
        <begin position="1"/>
        <end position="85"/>
    </location>
</feature>
<feature type="compositionally biased region" description="Polar residues" evidence="1">
    <location>
        <begin position="62"/>
        <end position="79"/>
    </location>
</feature>
<accession>E3T6S1</accession>
<organism evidence="2">
    <name type="scientific">uncultured bacterium 259</name>
    <dbReference type="NCBI Taxonomy" id="698386"/>
    <lineage>
        <taxon>Bacteria</taxon>
        <taxon>environmental samples</taxon>
    </lineage>
</organism>
<dbReference type="EMBL" id="GU260708">
    <property type="protein sequence ID" value="ADC36015.1"/>
    <property type="molecule type" value="Genomic_DNA"/>
</dbReference>
<evidence type="ECO:0000313" key="2">
    <source>
        <dbReference type="EMBL" id="ADC36015.1"/>
    </source>
</evidence>
<reference evidence="2" key="1">
    <citation type="submission" date="2009-12" db="EMBL/GenBank/DDBJ databases">
        <authorList>
            <person name="Kielak A."/>
            <person name="van Veen J.A."/>
            <person name="Kowalchuk G.A."/>
        </authorList>
    </citation>
    <scope>NUCLEOTIDE SEQUENCE</scope>
</reference>